<organism evidence="2 3">
    <name type="scientific">Cetraspora pellucida</name>
    <dbReference type="NCBI Taxonomy" id="1433469"/>
    <lineage>
        <taxon>Eukaryota</taxon>
        <taxon>Fungi</taxon>
        <taxon>Fungi incertae sedis</taxon>
        <taxon>Mucoromycota</taxon>
        <taxon>Glomeromycotina</taxon>
        <taxon>Glomeromycetes</taxon>
        <taxon>Diversisporales</taxon>
        <taxon>Gigasporaceae</taxon>
        <taxon>Cetraspora</taxon>
    </lineage>
</organism>
<dbReference type="Proteomes" id="UP000789759">
    <property type="component" value="Unassembled WGS sequence"/>
</dbReference>
<dbReference type="OrthoDB" id="2435781at2759"/>
<accession>A0A9N9C9M0</accession>
<keyword evidence="3" id="KW-1185">Reference proteome</keyword>
<evidence type="ECO:0000313" key="3">
    <source>
        <dbReference type="Proteomes" id="UP000789759"/>
    </source>
</evidence>
<feature type="transmembrane region" description="Helical" evidence="1">
    <location>
        <begin position="757"/>
        <end position="776"/>
    </location>
</feature>
<gene>
    <name evidence="2" type="ORF">CPELLU_LOCUS6594</name>
</gene>
<evidence type="ECO:0000256" key="1">
    <source>
        <dbReference type="SAM" id="Phobius"/>
    </source>
</evidence>
<reference evidence="2" key="1">
    <citation type="submission" date="2021-06" db="EMBL/GenBank/DDBJ databases">
        <authorList>
            <person name="Kallberg Y."/>
            <person name="Tangrot J."/>
            <person name="Rosling A."/>
        </authorList>
    </citation>
    <scope>NUCLEOTIDE SEQUENCE</scope>
    <source>
        <strain evidence="2">FL966</strain>
    </source>
</reference>
<keyword evidence="1" id="KW-0472">Membrane</keyword>
<proteinExistence type="predicted"/>
<name>A0A9N9C9M0_9GLOM</name>
<dbReference type="EMBL" id="CAJVQA010004142">
    <property type="protein sequence ID" value="CAG8592315.1"/>
    <property type="molecule type" value="Genomic_DNA"/>
</dbReference>
<feature type="transmembrane region" description="Helical" evidence="1">
    <location>
        <begin position="729"/>
        <end position="751"/>
    </location>
</feature>
<comment type="caution">
    <text evidence="2">The sequence shown here is derived from an EMBL/GenBank/DDBJ whole genome shotgun (WGS) entry which is preliminary data.</text>
</comment>
<dbReference type="AlphaFoldDB" id="A0A9N9C9M0"/>
<protein>
    <submittedName>
        <fullName evidence="2">23528_t:CDS:1</fullName>
    </submittedName>
</protein>
<sequence length="864" mass="103192">MINEGEYSQTSKFEYEEQKIEMEYVHFVNLREEIDDTSSIMPCTTVNLKLYPYSNDIDISDCKFCNSGSLIMSARYKEEIMYLKASLINSNKQSWTINNSIFCGKDKDARHPYLIKNDEKKMLFDRSHPYIDEIWYLIWCSCIFNKDFTLLAVHLETPEVGGIIYVYSAENSILLSQCQIETDKRLHDFKFISSNEAERLLLFYKDTLDVRDPYNLQHDVINDEYISNLFTELLNEKDSTTINILNADFKTLIDEKIYCIPDGYLWIQKVSKKQWIKYLKGKLQDFNQMRILPSKSQIEKILQRLLKENENYEMEETKLYEGSFVKWEVNSKEKEIKAWKFNSNTWEYVDSVKLEDISLKYQKKNTWYIKSIMTHFYICDLLHNDDLAVIASSGLFIWSIWKKDKIRLLYYIIDEDFESFKNLFKNQINLTNLLDKIIKYKKISLPAPDFDFLIYYKKTETENIFFKKFLDELLDDYIEDNILMKLYGQELLKCCLKFQHYSLAERLCNKICNETNLMKLHGGEFLKSFLKPQYYSLAEKLCSRIFKETEKENLLEKIQFLGIFTFSFVELTQFPQLLNRFLSYTLFIHSTNSYEEIKLNKFSSKPYLQNHIQYLQPSFTSNIKRYLQLSFTRNINEKIKHLFTLLISKDSTQVIIQKEIERIFYKEFQVIVLIFPLPKFSSYTLDYNFCKELIFPKPSIFSKHQFPELYKYWCGEALLNFKWNAYGKYYFFAIFIFYLIFMLSFLIVATIEGLSDNIQNLLLIANIIFGVLHLTFEIRQCIFSPLSWITEIWNYFVTKIQNDNWDDDTIEAPFLPKSLLKIIGKAEDKDAIQNLTDEKMIIQKLEETERIIQELKNILEIKVE</sequence>
<evidence type="ECO:0000313" key="2">
    <source>
        <dbReference type="EMBL" id="CAG8592315.1"/>
    </source>
</evidence>
<keyword evidence="1" id="KW-0812">Transmembrane</keyword>
<keyword evidence="1" id="KW-1133">Transmembrane helix</keyword>